<sequence length="692" mass="75896">MGWRLSESEIVFTWNLRNSLTSFSFSKTCRSTIQVLLWSRVVGGSLALVTLLVICGKSSPLILEEPIRMASILEPSKPLCDGKKERDNNRFLCVPVVSELHVSDLGLELVGYVVVFSDMFIILVLKCEINDVIILVVEMHSTEFLSSYDKDCWHTWPKVTIMTRFDFSWDDPEYHQETLENLRTAIKSTRKLCAVMVKNVTRLFSTKPIVTINGKFSGPTIYAREDDIVLVKGISSKCLCEENGLCDLCARVINYRQVVIDYPCLCTKSPTLLPDSSRGGSPVCGGQNVIAYQCLCTKRPTLLPSSSRGGSPVCGGVFHPSACVRKMDFVTYVPVASVPKVQRCSLALVERAPQCVVVMILRLMVVLEDQQLLRGLLGYFIQCLCTKSPTLLPGSGRGSSPGISSKCLCEQEGLCDLCDRVIDYRQAVIAYQCLCTKSPTLLLNSGRGGSPVCGGVFHPSACVRKRDFVIYVPVASVPKVQRCSLALVEGVPQCVGISSKCLCEQEGLCDLCDRVIDYRQAVIAYQCLCTKSPTLLPGSGRGGSPGISSKCLCEEEELCDLCARCLCTKSPTLVPGSGRGSSPGISSKCLCEQEGLCDLCDRVIDYRQAVIAYQFLCTKSPTLLPDSGRGGSQVCGGVDPTQNFMTLDPRDSTSRHWDIKKISTATFFLGGFGTWRRTFFSMELVFAVFDFG</sequence>
<keyword evidence="2" id="KW-1185">Reference proteome</keyword>
<dbReference type="Proteomes" id="UP001374535">
    <property type="component" value="Chromosome 9"/>
</dbReference>
<accession>A0AAQ3MUV7</accession>
<evidence type="ECO:0000313" key="1">
    <source>
        <dbReference type="EMBL" id="WVY97410.1"/>
    </source>
</evidence>
<dbReference type="EMBL" id="CP144692">
    <property type="protein sequence ID" value="WVY97410.1"/>
    <property type="molecule type" value="Genomic_DNA"/>
</dbReference>
<gene>
    <name evidence="1" type="ORF">V8G54_029561</name>
</gene>
<dbReference type="AlphaFoldDB" id="A0AAQ3MUV7"/>
<reference evidence="1 2" key="1">
    <citation type="journal article" date="2023" name="Life. Sci Alliance">
        <title>Evolutionary insights into 3D genome organization and epigenetic landscape of Vigna mungo.</title>
        <authorList>
            <person name="Junaid A."/>
            <person name="Singh B."/>
            <person name="Bhatia S."/>
        </authorList>
    </citation>
    <scope>NUCLEOTIDE SEQUENCE [LARGE SCALE GENOMIC DNA]</scope>
    <source>
        <strain evidence="1">Urdbean</strain>
    </source>
</reference>
<protein>
    <submittedName>
        <fullName evidence="1">Uncharacterized protein</fullName>
    </submittedName>
</protein>
<proteinExistence type="predicted"/>
<organism evidence="1 2">
    <name type="scientific">Vigna mungo</name>
    <name type="common">Black gram</name>
    <name type="synonym">Phaseolus mungo</name>
    <dbReference type="NCBI Taxonomy" id="3915"/>
    <lineage>
        <taxon>Eukaryota</taxon>
        <taxon>Viridiplantae</taxon>
        <taxon>Streptophyta</taxon>
        <taxon>Embryophyta</taxon>
        <taxon>Tracheophyta</taxon>
        <taxon>Spermatophyta</taxon>
        <taxon>Magnoliopsida</taxon>
        <taxon>eudicotyledons</taxon>
        <taxon>Gunneridae</taxon>
        <taxon>Pentapetalae</taxon>
        <taxon>rosids</taxon>
        <taxon>fabids</taxon>
        <taxon>Fabales</taxon>
        <taxon>Fabaceae</taxon>
        <taxon>Papilionoideae</taxon>
        <taxon>50 kb inversion clade</taxon>
        <taxon>NPAAA clade</taxon>
        <taxon>indigoferoid/millettioid clade</taxon>
        <taxon>Phaseoleae</taxon>
        <taxon>Vigna</taxon>
    </lineage>
</organism>
<name>A0AAQ3MUV7_VIGMU</name>
<evidence type="ECO:0000313" key="2">
    <source>
        <dbReference type="Proteomes" id="UP001374535"/>
    </source>
</evidence>